<dbReference type="RefSeq" id="WP_143849057.1">
    <property type="nucleotide sequence ID" value="NZ_VLXZ01000007.1"/>
</dbReference>
<protein>
    <submittedName>
        <fullName evidence="2">Uncharacterized protein</fullName>
    </submittedName>
</protein>
<feature type="transmembrane region" description="Helical" evidence="1">
    <location>
        <begin position="7"/>
        <end position="31"/>
    </location>
</feature>
<dbReference type="OrthoDB" id="2849758at2"/>
<keyword evidence="3" id="KW-1185">Reference proteome</keyword>
<evidence type="ECO:0000313" key="2">
    <source>
        <dbReference type="EMBL" id="TSB46163.1"/>
    </source>
</evidence>
<dbReference type="EMBL" id="VLXZ01000007">
    <property type="protein sequence ID" value="TSB46163.1"/>
    <property type="molecule type" value="Genomic_DNA"/>
</dbReference>
<dbReference type="AlphaFoldDB" id="A0A553ZXJ6"/>
<sequence length="195" mass="22151">MVVLSEWIFQFLLVGVLVIIALGGALVATRFSKEKKKNKRNDHIMAILISAFCVATYFSVTQIIPQAFDGDLIVTENQERSVEQAHVRFISLPFPYKMNEYELQPVSMMLNHSEREEVIMVETNDFTQLTAFASDNPSFVRSDRSVNMVQYVQQVIQPVANDIAEQASSEDELSEYILSELSLQFPAHDFYSQGS</sequence>
<gene>
    <name evidence="2" type="ORF">FN960_12430</name>
</gene>
<organism evidence="2 3">
    <name type="scientific">Alkalicoccobacillus porphyridii</name>
    <dbReference type="NCBI Taxonomy" id="2597270"/>
    <lineage>
        <taxon>Bacteria</taxon>
        <taxon>Bacillati</taxon>
        <taxon>Bacillota</taxon>
        <taxon>Bacilli</taxon>
        <taxon>Bacillales</taxon>
        <taxon>Bacillaceae</taxon>
        <taxon>Alkalicoccobacillus</taxon>
    </lineage>
</organism>
<keyword evidence="1" id="KW-1133">Transmembrane helix</keyword>
<keyword evidence="1" id="KW-0472">Membrane</keyword>
<proteinExistence type="predicted"/>
<comment type="caution">
    <text evidence="2">The sequence shown here is derived from an EMBL/GenBank/DDBJ whole genome shotgun (WGS) entry which is preliminary data.</text>
</comment>
<reference evidence="2 3" key="1">
    <citation type="submission" date="2019-07" db="EMBL/GenBank/DDBJ databases">
        <authorList>
            <person name="Park Y.J."/>
            <person name="Jeong S.E."/>
            <person name="Jung H.S."/>
        </authorList>
    </citation>
    <scope>NUCLEOTIDE SEQUENCE [LARGE SCALE GENOMIC DNA]</scope>
    <source>
        <strain evidence="3">P16(2019)</strain>
    </source>
</reference>
<feature type="transmembrane region" description="Helical" evidence="1">
    <location>
        <begin position="43"/>
        <end position="60"/>
    </location>
</feature>
<accession>A0A553ZXJ6</accession>
<evidence type="ECO:0000256" key="1">
    <source>
        <dbReference type="SAM" id="Phobius"/>
    </source>
</evidence>
<name>A0A553ZXJ6_9BACI</name>
<keyword evidence="1" id="KW-0812">Transmembrane</keyword>
<evidence type="ECO:0000313" key="3">
    <source>
        <dbReference type="Proteomes" id="UP000318521"/>
    </source>
</evidence>
<dbReference type="Proteomes" id="UP000318521">
    <property type="component" value="Unassembled WGS sequence"/>
</dbReference>